<name>A0A9J5Z4C1_SOLCO</name>
<evidence type="ECO:0000256" key="1">
    <source>
        <dbReference type="SAM" id="MobiDB-lite"/>
    </source>
</evidence>
<feature type="region of interest" description="Disordered" evidence="1">
    <location>
        <begin position="1"/>
        <end position="67"/>
    </location>
</feature>
<feature type="compositionally biased region" description="Basic residues" evidence="1">
    <location>
        <begin position="36"/>
        <end position="52"/>
    </location>
</feature>
<protein>
    <submittedName>
        <fullName evidence="2">Uncharacterized protein</fullName>
    </submittedName>
</protein>
<comment type="caution">
    <text evidence="2">The sequence shown here is derived from an EMBL/GenBank/DDBJ whole genome shotgun (WGS) entry which is preliminary data.</text>
</comment>
<dbReference type="AlphaFoldDB" id="A0A9J5Z4C1"/>
<proteinExistence type="predicted"/>
<accession>A0A9J5Z4C1</accession>
<organism evidence="2 3">
    <name type="scientific">Solanum commersonii</name>
    <name type="common">Commerson's wild potato</name>
    <name type="synonym">Commerson's nightshade</name>
    <dbReference type="NCBI Taxonomy" id="4109"/>
    <lineage>
        <taxon>Eukaryota</taxon>
        <taxon>Viridiplantae</taxon>
        <taxon>Streptophyta</taxon>
        <taxon>Embryophyta</taxon>
        <taxon>Tracheophyta</taxon>
        <taxon>Spermatophyta</taxon>
        <taxon>Magnoliopsida</taxon>
        <taxon>eudicotyledons</taxon>
        <taxon>Gunneridae</taxon>
        <taxon>Pentapetalae</taxon>
        <taxon>asterids</taxon>
        <taxon>lamiids</taxon>
        <taxon>Solanales</taxon>
        <taxon>Solanaceae</taxon>
        <taxon>Solanoideae</taxon>
        <taxon>Solaneae</taxon>
        <taxon>Solanum</taxon>
    </lineage>
</organism>
<sequence length="67" mass="7264">MASLKSSDHCSSNSLDVLSLSSDSSDDSLASYSPSIKRKGLATKKKDQKKAHPSTYETLSPEDMHSF</sequence>
<dbReference type="EMBL" id="JACXVP010000005">
    <property type="protein sequence ID" value="KAG5606735.1"/>
    <property type="molecule type" value="Genomic_DNA"/>
</dbReference>
<evidence type="ECO:0000313" key="2">
    <source>
        <dbReference type="EMBL" id="KAG5606735.1"/>
    </source>
</evidence>
<keyword evidence="3" id="KW-1185">Reference proteome</keyword>
<dbReference type="Proteomes" id="UP000824120">
    <property type="component" value="Chromosome 5"/>
</dbReference>
<feature type="compositionally biased region" description="Low complexity" evidence="1">
    <location>
        <begin position="11"/>
        <end position="35"/>
    </location>
</feature>
<evidence type="ECO:0000313" key="3">
    <source>
        <dbReference type="Proteomes" id="UP000824120"/>
    </source>
</evidence>
<gene>
    <name evidence="2" type="ORF">H5410_028227</name>
</gene>
<reference evidence="2 3" key="1">
    <citation type="submission" date="2020-09" db="EMBL/GenBank/DDBJ databases">
        <title>De no assembly of potato wild relative species, Solanum commersonii.</title>
        <authorList>
            <person name="Cho K."/>
        </authorList>
    </citation>
    <scope>NUCLEOTIDE SEQUENCE [LARGE SCALE GENOMIC DNA]</scope>
    <source>
        <strain evidence="2">LZ3.2</strain>
        <tissue evidence="2">Leaf</tissue>
    </source>
</reference>